<dbReference type="PANTHER" id="PTHR43521">
    <property type="entry name" value="ALPHA-AMINOADIPIC SEMIALDEHYDE DEHYDROGENASE"/>
    <property type="match status" value="1"/>
</dbReference>
<feature type="active site" evidence="5">
    <location>
        <position position="252"/>
    </location>
</feature>
<dbReference type="PROSITE" id="PS00070">
    <property type="entry name" value="ALDEHYDE_DEHYDR_CYS"/>
    <property type="match status" value="1"/>
</dbReference>
<evidence type="ECO:0000256" key="4">
    <source>
        <dbReference type="ARBA" id="ARBA00024226"/>
    </source>
</evidence>
<dbReference type="InterPro" id="IPR016163">
    <property type="entry name" value="Ald_DH_C"/>
</dbReference>
<dbReference type="InterPro" id="IPR016162">
    <property type="entry name" value="Ald_DH_N"/>
</dbReference>
<comment type="similarity">
    <text evidence="6">Belongs to the aldehyde dehydrogenase family.</text>
</comment>
<dbReference type="PANTHER" id="PTHR43521:SF1">
    <property type="entry name" value="ALPHA-AMINOADIPIC SEMIALDEHYDE DEHYDROGENASE"/>
    <property type="match status" value="1"/>
</dbReference>
<organism evidence="8 9">
    <name type="scientific">Thalassobacillus devorans</name>
    <dbReference type="NCBI Taxonomy" id="279813"/>
    <lineage>
        <taxon>Bacteria</taxon>
        <taxon>Bacillati</taxon>
        <taxon>Bacillota</taxon>
        <taxon>Bacilli</taxon>
        <taxon>Bacillales</taxon>
        <taxon>Bacillaceae</taxon>
        <taxon>Thalassobacillus</taxon>
    </lineage>
</organism>
<dbReference type="RefSeq" id="WP_062443686.1">
    <property type="nucleotide sequence ID" value="NZ_BMCJ01000005.1"/>
</dbReference>
<sequence length="498" mass="54201">MVNIEKKLVNYIDGQWVLPDRNNYTAVVNPATGQTITKVPLSTENDVQAAVKSAKKAQKEWALVPAPQRAELLYRVGSMMKERKEHLSRLLTMENGKVLEEARGEVQEGIDMAFYMAGEGRRLFGQTTPSELKNKFAMSVRAPVGVVGIITPWNFPIAIATWKSFPAIVAGNAVIWKPATETPIMAYELAKIFEEAGLPNGVLNVVFGSGSDVGEAMVADETIRVISFTGSNETGKNIASKCGMKLKKVSLEMGGKNAVIVMDDADLSLAVEGILWSAFGTSGQRCTACSRVIVHKDVKEELTERLMTEMEKLTVGNGLDETVKVGPIINAGALEKIDRYVQTGRQEGAVLLAGGYTLHEDKEDAGYYYAPTLFTDVDRTMRIAKEEIFGPVVSLIEVESLEEAVEINNEVSYGLSSSIFTQNVNQVFAAQRDLDTGIVYVNAGTIGAEIHLPFGGTKGTGNGHRDSGLAALDVFTEWKSVYVDFSGKLQRAQIDTEQ</sequence>
<evidence type="ECO:0000256" key="2">
    <source>
        <dbReference type="ARBA" id="ARBA00023002"/>
    </source>
</evidence>
<dbReference type="Pfam" id="PF00171">
    <property type="entry name" value="Aldedh"/>
    <property type="match status" value="1"/>
</dbReference>
<gene>
    <name evidence="8" type="ORF">GCM10007216_26710</name>
</gene>
<evidence type="ECO:0000259" key="7">
    <source>
        <dbReference type="Pfam" id="PF00171"/>
    </source>
</evidence>
<proteinExistence type="inferred from homology"/>
<evidence type="ECO:0000256" key="3">
    <source>
        <dbReference type="ARBA" id="ARBA00023027"/>
    </source>
</evidence>
<dbReference type="InterPro" id="IPR044638">
    <property type="entry name" value="ALDH7A1-like"/>
</dbReference>
<feature type="domain" description="Aldehyde dehydrogenase" evidence="7">
    <location>
        <begin position="16"/>
        <end position="481"/>
    </location>
</feature>
<keyword evidence="9" id="KW-1185">Reference proteome</keyword>
<dbReference type="Proteomes" id="UP000619534">
    <property type="component" value="Unassembled WGS sequence"/>
</dbReference>
<dbReference type="InterPro" id="IPR015590">
    <property type="entry name" value="Aldehyde_DH_dom"/>
</dbReference>
<keyword evidence="3" id="KW-0520">NAD</keyword>
<comment type="subunit">
    <text evidence="1">Homotetramer.</text>
</comment>
<dbReference type="Gene3D" id="3.40.605.10">
    <property type="entry name" value="Aldehyde Dehydrogenase, Chain A, domain 1"/>
    <property type="match status" value="1"/>
</dbReference>
<evidence type="ECO:0000256" key="5">
    <source>
        <dbReference type="PROSITE-ProRule" id="PRU10007"/>
    </source>
</evidence>
<accession>A0ABQ1PCQ1</accession>
<comment type="caution">
    <text evidence="8">The sequence shown here is derived from an EMBL/GenBank/DDBJ whole genome shotgun (WGS) entry which is preliminary data.</text>
</comment>
<name>A0ABQ1PCQ1_9BACI</name>
<reference evidence="9" key="1">
    <citation type="journal article" date="2019" name="Int. J. Syst. Evol. Microbiol.">
        <title>The Global Catalogue of Microorganisms (GCM) 10K type strain sequencing project: providing services to taxonomists for standard genome sequencing and annotation.</title>
        <authorList>
            <consortium name="The Broad Institute Genomics Platform"/>
            <consortium name="The Broad Institute Genome Sequencing Center for Infectious Disease"/>
            <person name="Wu L."/>
            <person name="Ma J."/>
        </authorList>
    </citation>
    <scope>NUCLEOTIDE SEQUENCE [LARGE SCALE GENOMIC DNA]</scope>
    <source>
        <strain evidence="9">CCM 7282</strain>
    </source>
</reference>
<evidence type="ECO:0000313" key="8">
    <source>
        <dbReference type="EMBL" id="GGC94670.1"/>
    </source>
</evidence>
<dbReference type="PROSITE" id="PS00687">
    <property type="entry name" value="ALDEHYDE_DEHYDR_GLU"/>
    <property type="match status" value="1"/>
</dbReference>
<dbReference type="SUPFAM" id="SSF53720">
    <property type="entry name" value="ALDH-like"/>
    <property type="match status" value="1"/>
</dbReference>
<dbReference type="InterPro" id="IPR029510">
    <property type="entry name" value="Ald_DH_CS_GLU"/>
</dbReference>
<protein>
    <recommendedName>
        <fullName evidence="4">aldehyde dehydrogenase (NAD(+))</fullName>
        <ecNumber evidence="4">1.2.1.3</ecNumber>
    </recommendedName>
</protein>
<dbReference type="EC" id="1.2.1.3" evidence="4"/>
<keyword evidence="2 6" id="KW-0560">Oxidoreductase</keyword>
<dbReference type="InterPro" id="IPR016160">
    <property type="entry name" value="Ald_DH_CS_CYS"/>
</dbReference>
<evidence type="ECO:0000256" key="6">
    <source>
        <dbReference type="RuleBase" id="RU003345"/>
    </source>
</evidence>
<dbReference type="EMBL" id="BMCJ01000005">
    <property type="protein sequence ID" value="GGC94670.1"/>
    <property type="molecule type" value="Genomic_DNA"/>
</dbReference>
<evidence type="ECO:0000256" key="1">
    <source>
        <dbReference type="ARBA" id="ARBA00011881"/>
    </source>
</evidence>
<dbReference type="Gene3D" id="3.40.309.10">
    <property type="entry name" value="Aldehyde Dehydrogenase, Chain A, domain 2"/>
    <property type="match status" value="1"/>
</dbReference>
<dbReference type="InterPro" id="IPR016161">
    <property type="entry name" value="Ald_DH/histidinol_DH"/>
</dbReference>
<evidence type="ECO:0000313" key="9">
    <source>
        <dbReference type="Proteomes" id="UP000619534"/>
    </source>
</evidence>